<proteinExistence type="predicted"/>
<dbReference type="PROSITE" id="PS50949">
    <property type="entry name" value="HTH_GNTR"/>
    <property type="match status" value="1"/>
</dbReference>
<dbReference type="GO" id="GO:0003677">
    <property type="term" value="F:DNA binding"/>
    <property type="evidence" value="ECO:0007669"/>
    <property type="project" value="UniProtKB-KW"/>
</dbReference>
<accession>A0A1V4IWG7</accession>
<keyword evidence="2" id="KW-0238">DNA-binding</keyword>
<dbReference type="EMBL" id="MZGV01000005">
    <property type="protein sequence ID" value="OPJ64135.1"/>
    <property type="molecule type" value="Genomic_DNA"/>
</dbReference>
<name>A0A1V4IWG7_9CLOT</name>
<comment type="caution">
    <text evidence="5">The sequence shown here is derived from an EMBL/GenBank/DDBJ whole genome shotgun (WGS) entry which is preliminary data.</text>
</comment>
<evidence type="ECO:0000313" key="6">
    <source>
        <dbReference type="Proteomes" id="UP000190080"/>
    </source>
</evidence>
<sequence>MDIIISNSSGEPIYEQIIKQIKNNIFSGSINEGELLPSIRSLAKELDISVITTKRAYEELEREGFIHTLPGKGSYVSVPNKELFKEKKIKDIEEKLIEAIEESKVVNLSLEDLKEMLDILYENIK</sequence>
<dbReference type="OrthoDB" id="9801546at2"/>
<dbReference type="GO" id="GO:0003700">
    <property type="term" value="F:DNA-binding transcription factor activity"/>
    <property type="evidence" value="ECO:0007669"/>
    <property type="project" value="InterPro"/>
</dbReference>
<dbReference type="SUPFAM" id="SSF46785">
    <property type="entry name" value="Winged helix' DNA-binding domain"/>
    <property type="match status" value="1"/>
</dbReference>
<dbReference type="InterPro" id="IPR036388">
    <property type="entry name" value="WH-like_DNA-bd_sf"/>
</dbReference>
<evidence type="ECO:0000313" key="5">
    <source>
        <dbReference type="EMBL" id="OPJ64135.1"/>
    </source>
</evidence>
<gene>
    <name evidence="5" type="primary">ytrA_2</name>
    <name evidence="5" type="ORF">CLORY_06820</name>
</gene>
<dbReference type="InterPro" id="IPR000524">
    <property type="entry name" value="Tscrpt_reg_HTH_GntR"/>
</dbReference>
<evidence type="ECO:0000256" key="2">
    <source>
        <dbReference type="ARBA" id="ARBA00023125"/>
    </source>
</evidence>
<keyword evidence="6" id="KW-1185">Reference proteome</keyword>
<keyword evidence="1" id="KW-0805">Transcription regulation</keyword>
<protein>
    <submittedName>
        <fullName evidence="5">HTH-type transcriptional repressor YtrA</fullName>
    </submittedName>
</protein>
<dbReference type="PANTHER" id="PTHR38445">
    <property type="entry name" value="HTH-TYPE TRANSCRIPTIONAL REPRESSOR YTRA"/>
    <property type="match status" value="1"/>
</dbReference>
<dbReference type="SMART" id="SM00345">
    <property type="entry name" value="HTH_GNTR"/>
    <property type="match status" value="1"/>
</dbReference>
<dbReference type="AlphaFoldDB" id="A0A1V4IWG7"/>
<keyword evidence="3" id="KW-0804">Transcription</keyword>
<dbReference type="RefSeq" id="WP_079422142.1">
    <property type="nucleotide sequence ID" value="NZ_MZGV01000005.1"/>
</dbReference>
<dbReference type="STRING" id="1450648.CLORY_06820"/>
<dbReference type="InterPro" id="IPR036390">
    <property type="entry name" value="WH_DNA-bd_sf"/>
</dbReference>
<dbReference type="Proteomes" id="UP000190080">
    <property type="component" value="Unassembled WGS sequence"/>
</dbReference>
<evidence type="ECO:0000256" key="1">
    <source>
        <dbReference type="ARBA" id="ARBA00023015"/>
    </source>
</evidence>
<evidence type="ECO:0000256" key="3">
    <source>
        <dbReference type="ARBA" id="ARBA00023163"/>
    </source>
</evidence>
<dbReference type="Pfam" id="PF00392">
    <property type="entry name" value="GntR"/>
    <property type="match status" value="1"/>
</dbReference>
<feature type="domain" description="HTH gntR-type" evidence="4">
    <location>
        <begin position="11"/>
        <end position="79"/>
    </location>
</feature>
<dbReference type="PANTHER" id="PTHR38445:SF7">
    <property type="entry name" value="GNTR-FAMILY TRANSCRIPTIONAL REGULATOR"/>
    <property type="match status" value="1"/>
</dbReference>
<reference evidence="5 6" key="1">
    <citation type="submission" date="2017-03" db="EMBL/GenBank/DDBJ databases">
        <title>Genome sequence of Clostridium oryzae DSM 28571.</title>
        <authorList>
            <person name="Poehlein A."/>
            <person name="Daniel R."/>
        </authorList>
    </citation>
    <scope>NUCLEOTIDE SEQUENCE [LARGE SCALE GENOMIC DNA]</scope>
    <source>
        <strain evidence="5 6">DSM 28571</strain>
    </source>
</reference>
<dbReference type="Gene3D" id="1.10.10.10">
    <property type="entry name" value="Winged helix-like DNA-binding domain superfamily/Winged helix DNA-binding domain"/>
    <property type="match status" value="1"/>
</dbReference>
<evidence type="ECO:0000259" key="4">
    <source>
        <dbReference type="PROSITE" id="PS50949"/>
    </source>
</evidence>
<dbReference type="CDD" id="cd07377">
    <property type="entry name" value="WHTH_GntR"/>
    <property type="match status" value="1"/>
</dbReference>
<organism evidence="5 6">
    <name type="scientific">Clostridium oryzae</name>
    <dbReference type="NCBI Taxonomy" id="1450648"/>
    <lineage>
        <taxon>Bacteria</taxon>
        <taxon>Bacillati</taxon>
        <taxon>Bacillota</taxon>
        <taxon>Clostridia</taxon>
        <taxon>Eubacteriales</taxon>
        <taxon>Clostridiaceae</taxon>
        <taxon>Clostridium</taxon>
    </lineage>
</organism>